<dbReference type="STRING" id="351160.RRC423"/>
<reference evidence="2 3" key="1">
    <citation type="journal article" date="2006" name="Science">
        <title>Genome of rice cluster I archaea -- the key methane producers in the rice rhizosphere.</title>
        <authorList>
            <person name="Erkel C."/>
            <person name="Kube M."/>
            <person name="Reinhardt R."/>
            <person name="Liesack W."/>
        </authorList>
    </citation>
    <scope>NUCLEOTIDE SEQUENCE [LARGE SCALE GENOMIC DNA]</scope>
    <source>
        <strain evidence="3">DSM 22066 / NBRC 105507 / MRE50</strain>
    </source>
</reference>
<evidence type="ECO:0008006" key="4">
    <source>
        <dbReference type="Google" id="ProtNLM"/>
    </source>
</evidence>
<keyword evidence="1" id="KW-0472">Membrane</keyword>
<evidence type="ECO:0000313" key="3">
    <source>
        <dbReference type="Proteomes" id="UP000000663"/>
    </source>
</evidence>
<dbReference type="Proteomes" id="UP000000663">
    <property type="component" value="Chromosome"/>
</dbReference>
<accession>Q0W0G7</accession>
<protein>
    <recommendedName>
        <fullName evidence="4">DUF1616 domain-containing protein</fullName>
    </recommendedName>
</protein>
<dbReference type="EMBL" id="AM114193">
    <property type="protein sequence ID" value="CAJ38126.1"/>
    <property type="molecule type" value="Genomic_DNA"/>
</dbReference>
<organism evidence="2 3">
    <name type="scientific">Methanocella arvoryzae (strain DSM 22066 / NBRC 105507 / MRE50)</name>
    <dbReference type="NCBI Taxonomy" id="351160"/>
    <lineage>
        <taxon>Archaea</taxon>
        <taxon>Methanobacteriati</taxon>
        <taxon>Methanobacteriota</taxon>
        <taxon>Stenosarchaea group</taxon>
        <taxon>Methanomicrobia</taxon>
        <taxon>Methanocellales</taxon>
        <taxon>Methanocellaceae</taxon>
        <taxon>Methanocella</taxon>
    </lineage>
</organism>
<feature type="transmembrane region" description="Helical" evidence="1">
    <location>
        <begin position="72"/>
        <end position="91"/>
    </location>
</feature>
<gene>
    <name evidence="2" type="ORF">RRC423</name>
</gene>
<dbReference type="GeneID" id="69053397"/>
<dbReference type="AlphaFoldDB" id="Q0W0G7"/>
<dbReference type="KEGG" id="rci:RRC423"/>
<evidence type="ECO:0000256" key="1">
    <source>
        <dbReference type="SAM" id="Phobius"/>
    </source>
</evidence>
<proteinExistence type="predicted"/>
<keyword evidence="1" id="KW-1133">Transmembrane helix</keyword>
<feature type="transmembrane region" description="Helical" evidence="1">
    <location>
        <begin position="6"/>
        <end position="24"/>
    </location>
</feature>
<keyword evidence="1" id="KW-0812">Transmembrane</keyword>
<dbReference type="RefSeq" id="WP_012034465.1">
    <property type="nucleotide sequence ID" value="NC_009464.1"/>
</dbReference>
<feature type="transmembrane region" description="Helical" evidence="1">
    <location>
        <begin position="44"/>
        <end position="66"/>
    </location>
</feature>
<name>Q0W0G7_METAR</name>
<sequence length="103" mass="11517">MEISILDWIAFILAFLYLLILPGANILRTTGWVKTKGYNLPETIVVAFGISVAILVIVSLGLALWFSIGLNFYTLMIAETLVIILTTREVVGFFRRMIRKPAA</sequence>
<keyword evidence="3" id="KW-1185">Reference proteome</keyword>
<evidence type="ECO:0000313" key="2">
    <source>
        <dbReference type="EMBL" id="CAJ38126.1"/>
    </source>
</evidence>